<evidence type="ECO:0000313" key="1">
    <source>
        <dbReference type="EMBL" id="CAE7207331.1"/>
    </source>
</evidence>
<evidence type="ECO:0000313" key="2">
    <source>
        <dbReference type="Proteomes" id="UP000604046"/>
    </source>
</evidence>
<organism evidence="1 2">
    <name type="scientific">Symbiodinium natans</name>
    <dbReference type="NCBI Taxonomy" id="878477"/>
    <lineage>
        <taxon>Eukaryota</taxon>
        <taxon>Sar</taxon>
        <taxon>Alveolata</taxon>
        <taxon>Dinophyceae</taxon>
        <taxon>Suessiales</taxon>
        <taxon>Symbiodiniaceae</taxon>
        <taxon>Symbiodinium</taxon>
    </lineage>
</organism>
<dbReference type="AlphaFoldDB" id="A0A812JJV7"/>
<gene>
    <name evidence="1" type="ORF">SNAT2548_LOCUS6688</name>
</gene>
<protein>
    <submittedName>
        <fullName evidence="1">Uncharacterized protein</fullName>
    </submittedName>
</protein>
<accession>A0A812JJV7</accession>
<sequence length="112" mass="12479">MRLRLVKDDLDAIEDGILNKLRHQRQQARPGEKSNRWTLLELSRMHGHVTILCDVYTGMIAADGVVFWQRPPCYQGRAASLPRGLGGAGGSPVLCRGLKSTQCLKLREEPLS</sequence>
<proteinExistence type="predicted"/>
<comment type="caution">
    <text evidence="1">The sequence shown here is derived from an EMBL/GenBank/DDBJ whole genome shotgun (WGS) entry which is preliminary data.</text>
</comment>
<dbReference type="EMBL" id="CAJNDS010000447">
    <property type="protein sequence ID" value="CAE7207331.1"/>
    <property type="molecule type" value="Genomic_DNA"/>
</dbReference>
<dbReference type="Proteomes" id="UP000604046">
    <property type="component" value="Unassembled WGS sequence"/>
</dbReference>
<name>A0A812JJV7_9DINO</name>
<keyword evidence="2" id="KW-1185">Reference proteome</keyword>
<reference evidence="1" key="1">
    <citation type="submission" date="2021-02" db="EMBL/GenBank/DDBJ databases">
        <authorList>
            <person name="Dougan E. K."/>
            <person name="Rhodes N."/>
            <person name="Thang M."/>
            <person name="Chan C."/>
        </authorList>
    </citation>
    <scope>NUCLEOTIDE SEQUENCE</scope>
</reference>